<protein>
    <recommendedName>
        <fullName evidence="2">DUF1611 domain-containing protein</fullName>
    </recommendedName>
</protein>
<dbReference type="Gene3D" id="3.40.50.300">
    <property type="entry name" value="P-loop containing nucleotide triphosphate hydrolases"/>
    <property type="match status" value="1"/>
</dbReference>
<dbReference type="EMBL" id="AUZY01006844">
    <property type="protein sequence ID" value="EQD53025.1"/>
    <property type="molecule type" value="Genomic_DNA"/>
</dbReference>
<name>T1BFV0_9ZZZZ</name>
<sequence>DAMVRLNRGDTIVGALGARAALHGYAGSVPASVQAGSRLALLNLGGVIGACDSWHPSVGPPFEVEILGQVVVFPHFRHREGVPADLGFNAICEADEPPGAPLIYVLGTSMDSGKTSIACALIRDLTDRGLRVGGAKTTGVSLLRDTLAMRDHGAVLTLDFTDAGFPATGPKTAPLAARRIFSEMAHAKPDVIVVETGDGILGQYGVQEILDDTELRGWASAFVFCAQDPVGALGGVRLLAERWSIPVALVSGPVTDNAVGKTFIEETLGVPALNAFEEPGSIHEQVGRAILARLPATGSGNRA</sequence>
<organism evidence="1">
    <name type="scientific">mine drainage metagenome</name>
    <dbReference type="NCBI Taxonomy" id="410659"/>
    <lineage>
        <taxon>unclassified sequences</taxon>
        <taxon>metagenomes</taxon>
        <taxon>ecological metagenomes</taxon>
    </lineage>
</organism>
<reference evidence="1" key="2">
    <citation type="journal article" date="2014" name="ISME J.">
        <title>Microbial stratification in low pH oxic and suboxic macroscopic growths along an acid mine drainage.</title>
        <authorList>
            <person name="Mendez-Garcia C."/>
            <person name="Mesa V."/>
            <person name="Sprenger R.R."/>
            <person name="Richter M."/>
            <person name="Diez M.S."/>
            <person name="Solano J."/>
            <person name="Bargiela R."/>
            <person name="Golyshina O.V."/>
            <person name="Manteca A."/>
            <person name="Ramos J.L."/>
            <person name="Gallego J.R."/>
            <person name="Llorente I."/>
            <person name="Martins Dos Santos V.A."/>
            <person name="Jensen O.N."/>
            <person name="Pelaez A.I."/>
            <person name="Sanchez J."/>
            <person name="Ferrer M."/>
        </authorList>
    </citation>
    <scope>NUCLEOTIDE SEQUENCE</scope>
</reference>
<reference evidence="1" key="1">
    <citation type="submission" date="2013-08" db="EMBL/GenBank/DDBJ databases">
        <authorList>
            <person name="Mendez C."/>
            <person name="Richter M."/>
            <person name="Ferrer M."/>
            <person name="Sanchez J."/>
        </authorList>
    </citation>
    <scope>NUCLEOTIDE SEQUENCE</scope>
</reference>
<evidence type="ECO:0000313" key="1">
    <source>
        <dbReference type="EMBL" id="EQD53025.1"/>
    </source>
</evidence>
<dbReference type="SUPFAM" id="SSF52540">
    <property type="entry name" value="P-loop containing nucleoside triphosphate hydrolases"/>
    <property type="match status" value="1"/>
</dbReference>
<feature type="non-terminal residue" evidence="1">
    <location>
        <position position="1"/>
    </location>
</feature>
<gene>
    <name evidence="1" type="ORF">B1B_10454</name>
</gene>
<accession>T1BFV0</accession>
<dbReference type="InterPro" id="IPR027417">
    <property type="entry name" value="P-loop_NTPase"/>
</dbReference>
<dbReference type="AlphaFoldDB" id="T1BFV0"/>
<comment type="caution">
    <text evidence="1">The sequence shown here is derived from an EMBL/GenBank/DDBJ whole genome shotgun (WGS) entry which is preliminary data.</text>
</comment>
<proteinExistence type="predicted"/>
<evidence type="ECO:0008006" key="2">
    <source>
        <dbReference type="Google" id="ProtNLM"/>
    </source>
</evidence>